<proteinExistence type="predicted"/>
<reference evidence="3 4" key="1">
    <citation type="journal article" date="2016" name="Genome Announc.">
        <title>Draft Whole-Genome Sequence of Trichoderma gamsii T6085, a Promising Biocontrol Agent of Fusarium Head Blight on Wheat.</title>
        <authorList>
            <person name="Baroncelli R."/>
            <person name="Zapparata A."/>
            <person name="Piaggeschi G."/>
            <person name="Sarrocco S."/>
            <person name="Vannacci G."/>
        </authorList>
    </citation>
    <scope>NUCLEOTIDE SEQUENCE [LARGE SCALE GENOMIC DNA]</scope>
    <source>
        <strain evidence="3 4">T6085</strain>
    </source>
</reference>
<keyword evidence="4" id="KW-1185">Reference proteome</keyword>
<organism evidence="3 4">
    <name type="scientific">Trichoderma gamsii</name>
    <dbReference type="NCBI Taxonomy" id="398673"/>
    <lineage>
        <taxon>Eukaryota</taxon>
        <taxon>Fungi</taxon>
        <taxon>Dikarya</taxon>
        <taxon>Ascomycota</taxon>
        <taxon>Pezizomycotina</taxon>
        <taxon>Sordariomycetes</taxon>
        <taxon>Hypocreomycetidae</taxon>
        <taxon>Hypocreales</taxon>
        <taxon>Hypocreaceae</taxon>
        <taxon>Trichoderma</taxon>
    </lineage>
</organism>
<accession>A0A0W7VW62</accession>
<protein>
    <recommendedName>
        <fullName evidence="1">DJ-1/PfpI domain-containing protein</fullName>
    </recommendedName>
</protein>
<dbReference type="InterPro" id="IPR029062">
    <property type="entry name" value="Class_I_gatase-like"/>
</dbReference>
<dbReference type="PANTHER" id="PTHR43130">
    <property type="entry name" value="ARAC-FAMILY TRANSCRIPTIONAL REGULATOR"/>
    <property type="match status" value="1"/>
</dbReference>
<evidence type="ECO:0000313" key="3">
    <source>
        <dbReference type="EMBL" id="PON30846.1"/>
    </source>
</evidence>
<sequence>MLKTEPPKKFAIALFHGFQALDVFGPIDALNLLSFSKPLELCILAETMDPVSTVPERLPADSPIPNLPAVGVIGESIVPSHTYKNAPEDIEVLLVPGGRGTRNLPRTQHVADFIKERFPKLRYLLTICTGASIAARSGVLDGKNATTNKMAFDWVVTQGPNVKWARRARWVREGNVWTSSGLTAGIDMMYAFIADQYGEEKADWIAEASEFTRNKDPTDDPFNKEMVRV</sequence>
<comment type="caution">
    <text evidence="3">The sequence shown here is derived from an EMBL/GenBank/DDBJ whole genome shotgun (WGS) entry which is preliminary data.</text>
</comment>
<dbReference type="PANTHER" id="PTHR43130:SF15">
    <property type="entry name" value="THIJ_PFPI FAMILY PROTEIN (AFU_ORTHOLOGUE AFUA_5G14240)"/>
    <property type="match status" value="1"/>
</dbReference>
<dbReference type="EMBL" id="MTYH01000016">
    <property type="protein sequence ID" value="PNP46148.1"/>
    <property type="molecule type" value="Genomic_DNA"/>
</dbReference>
<dbReference type="GeneID" id="29983336"/>
<dbReference type="InterPro" id="IPR002818">
    <property type="entry name" value="DJ-1/PfpI"/>
</dbReference>
<evidence type="ECO:0000313" key="2">
    <source>
        <dbReference type="EMBL" id="PNP46148.1"/>
    </source>
</evidence>
<dbReference type="AlphaFoldDB" id="A0A0W7VW62"/>
<dbReference type="SUPFAM" id="SSF52317">
    <property type="entry name" value="Class I glutamine amidotransferase-like"/>
    <property type="match status" value="1"/>
</dbReference>
<dbReference type="Proteomes" id="UP000054821">
    <property type="component" value="Unassembled WGS sequence"/>
</dbReference>
<name>A0A0W7VW62_9HYPO</name>
<dbReference type="InterPro" id="IPR052158">
    <property type="entry name" value="INH-QAR"/>
</dbReference>
<dbReference type="Gene3D" id="3.40.50.880">
    <property type="match status" value="1"/>
</dbReference>
<dbReference type="Pfam" id="PF01965">
    <property type="entry name" value="DJ-1_PfpI"/>
    <property type="match status" value="1"/>
</dbReference>
<dbReference type="Proteomes" id="UP000236546">
    <property type="component" value="Unassembled WGS sequence"/>
</dbReference>
<evidence type="ECO:0000313" key="5">
    <source>
        <dbReference type="Proteomes" id="UP000236546"/>
    </source>
</evidence>
<evidence type="ECO:0000313" key="4">
    <source>
        <dbReference type="Proteomes" id="UP000054821"/>
    </source>
</evidence>
<gene>
    <name evidence="3" type="ORF">TGAM01_v200266</name>
    <name evidence="2" type="ORF">TGAMA5MH_02183</name>
</gene>
<dbReference type="RefSeq" id="XP_018663659.1">
    <property type="nucleotide sequence ID" value="XM_018803253.1"/>
</dbReference>
<feature type="domain" description="DJ-1/PfpI" evidence="1">
    <location>
        <begin position="8"/>
        <end position="193"/>
    </location>
</feature>
<dbReference type="CDD" id="cd03139">
    <property type="entry name" value="GATase1_PfpI_2"/>
    <property type="match status" value="1"/>
</dbReference>
<reference evidence="2 5" key="2">
    <citation type="submission" date="2017-02" db="EMBL/GenBank/DDBJ databases">
        <title>Genomes of Trichoderma spp. with biocontrol activity.</title>
        <authorList>
            <person name="Gardiner D."/>
            <person name="Kazan K."/>
            <person name="Vos C."/>
            <person name="Harvey P."/>
        </authorList>
    </citation>
    <scope>NUCLEOTIDE SEQUENCE [LARGE SCALE GENOMIC DNA]</scope>
    <source>
        <strain evidence="2 5">A5MH</strain>
    </source>
</reference>
<reference evidence="3" key="3">
    <citation type="submission" date="2017-08" db="EMBL/GenBank/DDBJ databases">
        <title>Trichoderma gamsii strain T6085, whole genome shotgun sequencing project.</title>
        <authorList>
            <person name="Baroncelli R."/>
        </authorList>
    </citation>
    <scope>NUCLEOTIDE SEQUENCE</scope>
    <source>
        <strain evidence="3">T6085</strain>
    </source>
</reference>
<dbReference type="STRING" id="398673.A0A0W7VW62"/>
<dbReference type="EMBL" id="JPDN02000001">
    <property type="protein sequence ID" value="PON30846.1"/>
    <property type="molecule type" value="Genomic_DNA"/>
</dbReference>
<evidence type="ECO:0000259" key="1">
    <source>
        <dbReference type="Pfam" id="PF01965"/>
    </source>
</evidence>
<dbReference type="OrthoDB" id="543156at2759"/>